<keyword evidence="3" id="KW-1185">Reference proteome</keyword>
<sequence>MDSSVPQARISSASPHVCCLPSWSHFRHLGFLLILGTFAAFVLINLLCLPLSSTSYCDSTSWMLRKLLTSSSTKNWSEQNSCFTEGNCITAADSAVIISSHLEHIKFMVDLVEGTGLPPGRYFDFQGRYIDFSTFHIHLMNHALKQSSS</sequence>
<dbReference type="AlphaFoldDB" id="A0AA39UFV1"/>
<keyword evidence="1" id="KW-0812">Transmembrane</keyword>
<keyword evidence="1" id="KW-1133">Transmembrane helix</keyword>
<feature type="transmembrane region" description="Helical" evidence="1">
    <location>
        <begin position="29"/>
        <end position="49"/>
    </location>
</feature>
<protein>
    <submittedName>
        <fullName evidence="2">Uncharacterized protein</fullName>
    </submittedName>
</protein>
<dbReference type="Proteomes" id="UP001175227">
    <property type="component" value="Unassembled WGS sequence"/>
</dbReference>
<comment type="caution">
    <text evidence="2">The sequence shown here is derived from an EMBL/GenBank/DDBJ whole genome shotgun (WGS) entry which is preliminary data.</text>
</comment>
<dbReference type="EMBL" id="JAUEPR010000018">
    <property type="protein sequence ID" value="KAK0477120.1"/>
    <property type="molecule type" value="Genomic_DNA"/>
</dbReference>
<name>A0AA39UFV1_9AGAR</name>
<evidence type="ECO:0000313" key="3">
    <source>
        <dbReference type="Proteomes" id="UP001175227"/>
    </source>
</evidence>
<reference evidence="2" key="1">
    <citation type="submission" date="2023-06" db="EMBL/GenBank/DDBJ databases">
        <authorList>
            <consortium name="Lawrence Berkeley National Laboratory"/>
            <person name="Ahrendt S."/>
            <person name="Sahu N."/>
            <person name="Indic B."/>
            <person name="Wong-Bajracharya J."/>
            <person name="Merenyi Z."/>
            <person name="Ke H.-M."/>
            <person name="Monk M."/>
            <person name="Kocsube S."/>
            <person name="Drula E."/>
            <person name="Lipzen A."/>
            <person name="Balint B."/>
            <person name="Henrissat B."/>
            <person name="Andreopoulos B."/>
            <person name="Martin F.M."/>
            <person name="Harder C.B."/>
            <person name="Rigling D."/>
            <person name="Ford K.L."/>
            <person name="Foster G.D."/>
            <person name="Pangilinan J."/>
            <person name="Papanicolaou A."/>
            <person name="Barry K."/>
            <person name="LaButti K."/>
            <person name="Viragh M."/>
            <person name="Koriabine M."/>
            <person name="Yan M."/>
            <person name="Riley R."/>
            <person name="Champramary S."/>
            <person name="Plett K.L."/>
            <person name="Tsai I.J."/>
            <person name="Slot J."/>
            <person name="Sipos G."/>
            <person name="Plett J."/>
            <person name="Nagy L.G."/>
            <person name="Grigoriev I.V."/>
        </authorList>
    </citation>
    <scope>NUCLEOTIDE SEQUENCE</scope>
    <source>
        <strain evidence="2">ICMP 16352</strain>
    </source>
</reference>
<keyword evidence="1" id="KW-0472">Membrane</keyword>
<evidence type="ECO:0000256" key="1">
    <source>
        <dbReference type="SAM" id="Phobius"/>
    </source>
</evidence>
<organism evidence="2 3">
    <name type="scientific">Armillaria novae-zelandiae</name>
    <dbReference type="NCBI Taxonomy" id="153914"/>
    <lineage>
        <taxon>Eukaryota</taxon>
        <taxon>Fungi</taxon>
        <taxon>Dikarya</taxon>
        <taxon>Basidiomycota</taxon>
        <taxon>Agaricomycotina</taxon>
        <taxon>Agaricomycetes</taxon>
        <taxon>Agaricomycetidae</taxon>
        <taxon>Agaricales</taxon>
        <taxon>Marasmiineae</taxon>
        <taxon>Physalacriaceae</taxon>
        <taxon>Armillaria</taxon>
    </lineage>
</organism>
<proteinExistence type="predicted"/>
<evidence type="ECO:0000313" key="2">
    <source>
        <dbReference type="EMBL" id="KAK0477120.1"/>
    </source>
</evidence>
<accession>A0AA39UFV1</accession>
<gene>
    <name evidence="2" type="ORF">IW261DRAFT_306194</name>
</gene>